<organism evidence="1 2">
    <name type="scientific">Romboutsia ilealis</name>
    <dbReference type="NCBI Taxonomy" id="1115758"/>
    <lineage>
        <taxon>Bacteria</taxon>
        <taxon>Bacillati</taxon>
        <taxon>Bacillota</taxon>
        <taxon>Clostridia</taxon>
        <taxon>Peptostreptococcales</taxon>
        <taxon>Peptostreptococcaceae</taxon>
        <taxon>Romboutsia</taxon>
    </lineage>
</organism>
<dbReference type="AlphaFoldDB" id="A0A1V1I4L1"/>
<evidence type="ECO:0000313" key="1">
    <source>
        <dbReference type="EMBL" id="CED95113.1"/>
    </source>
</evidence>
<dbReference type="Proteomes" id="UP000245622">
    <property type="component" value="Chromosome 1"/>
</dbReference>
<reference evidence="1 2" key="1">
    <citation type="submission" date="2014-04" db="EMBL/GenBank/DDBJ databases">
        <authorList>
            <person name="Hornung B.V."/>
        </authorList>
    </citation>
    <scope>NUCLEOTIDE SEQUENCE [LARGE SCALE GENOMIC DNA]</scope>
    <source>
        <strain evidence="1 2">CRIB</strain>
        <plasmid evidence="2">Plasmid1</plasmid>
    </source>
</reference>
<dbReference type="EMBL" id="LN555524">
    <property type="protein sequence ID" value="CED95113.1"/>
    <property type="molecule type" value="Genomic_DNA"/>
</dbReference>
<dbReference type="RefSeq" id="WP_180703735.1">
    <property type="nucleotide sequence ID" value="NZ_LN555524.1"/>
</dbReference>
<accession>A0A1V1I4L1</accession>
<proteinExistence type="predicted"/>
<keyword evidence="1" id="KW-0614">Plasmid</keyword>
<dbReference type="GeneID" id="82206655"/>
<protein>
    <submittedName>
        <fullName evidence="1">Uncharacterized protein</fullName>
    </submittedName>
</protein>
<keyword evidence="2" id="KW-1185">Reference proteome</keyword>
<geneLocation type="plasmid" evidence="2">
    <name>Plasmid1</name>
</geneLocation>
<evidence type="ECO:0000313" key="2">
    <source>
        <dbReference type="Proteomes" id="UP000245622"/>
    </source>
</evidence>
<name>A0A1V1I4L1_9FIRM</name>
<gene>
    <name evidence="1" type="ORF">CRIB_2523</name>
</gene>
<dbReference type="KEGG" id="ril:CRIB_2523"/>
<sequence length="358" mass="41623">MAKLSVNIGDRNKLKALGLDDITLESIERALEQRGSIDIPIDVLVILRDMRCPNNKYGAYSSKKMLLEWSGINSEHKDDINNIIGYYERSKGLLYMDIFNGLDTKTFEAYVEALNGVIKDDIDMLVDKIVSKCNICKSLAKDFLNVYMALRTYNGFIMEYLITQMLLISDRYDVLEQLNINDGVISSRALDKDYGIDILAIPLDVTDVNIPLQLKAQTNFRVRRDKLQKTFDNHKDFKRLYDNIIDKEAKGNVYYLHYDMSSLRVALIQNREFTYALPMSRELEHTIIANPIFKYVEVWDIMEILDRLVEDICYNILDDVETADTEDYVADNVPKMAFKEPNIDFIRFYRNIDISKIF</sequence>